<evidence type="ECO:0000256" key="1">
    <source>
        <dbReference type="ARBA" id="ARBA00022908"/>
    </source>
</evidence>
<evidence type="ECO:0000259" key="7">
    <source>
        <dbReference type="PROSITE" id="PS51736"/>
    </source>
</evidence>
<gene>
    <name evidence="8" type="ordered locus">Btus_0831</name>
</gene>
<dbReference type="InterPro" id="IPR006119">
    <property type="entry name" value="Resolv_N"/>
</dbReference>
<dbReference type="InterPro" id="IPR048046">
    <property type="entry name" value="Transpos_IS607"/>
</dbReference>
<dbReference type="eggNOG" id="COG2452">
    <property type="taxonomic scope" value="Bacteria"/>
</dbReference>
<keyword evidence="9" id="KW-1185">Reference proteome</keyword>
<dbReference type="OrthoDB" id="9814833at2"/>
<dbReference type="GO" id="GO:0000150">
    <property type="term" value="F:DNA strand exchange activity"/>
    <property type="evidence" value="ECO:0007669"/>
    <property type="project" value="InterPro"/>
</dbReference>
<dbReference type="FunFam" id="3.40.50.1390:FF:000002">
    <property type="entry name" value="ORF1 in transposon ISC1904"/>
    <property type="match status" value="1"/>
</dbReference>
<dbReference type="GO" id="GO:0015074">
    <property type="term" value="P:DNA integration"/>
    <property type="evidence" value="ECO:0007669"/>
    <property type="project" value="UniProtKB-KW"/>
</dbReference>
<dbReference type="SUPFAM" id="SSF46955">
    <property type="entry name" value="Putative DNA-binding domain"/>
    <property type="match status" value="1"/>
</dbReference>
<dbReference type="STRING" id="562970.Btus_0831"/>
<feature type="domain" description="Resolvase/invertase-type recombinase catalytic" evidence="7">
    <location>
        <begin position="60"/>
        <end position="200"/>
    </location>
</feature>
<proteinExistence type="predicted"/>
<dbReference type="GO" id="GO:0003677">
    <property type="term" value="F:DNA binding"/>
    <property type="evidence" value="ECO:0007669"/>
    <property type="project" value="UniProtKB-KW"/>
</dbReference>
<dbReference type="Proteomes" id="UP000002368">
    <property type="component" value="Chromosome"/>
</dbReference>
<dbReference type="InterPro" id="IPR000551">
    <property type="entry name" value="MerR-type_HTH_dom"/>
</dbReference>
<dbReference type="AlphaFoldDB" id="D5WVH3"/>
<dbReference type="SMART" id="SM00422">
    <property type="entry name" value="HTH_MERR"/>
    <property type="match status" value="1"/>
</dbReference>
<evidence type="ECO:0000256" key="2">
    <source>
        <dbReference type="ARBA" id="ARBA00023125"/>
    </source>
</evidence>
<dbReference type="Gene3D" id="3.40.50.1390">
    <property type="entry name" value="Resolvase, N-terminal catalytic domain"/>
    <property type="match status" value="1"/>
</dbReference>
<keyword evidence="2" id="KW-0238">DNA-binding</keyword>
<dbReference type="PROSITE" id="PS50937">
    <property type="entry name" value="HTH_MERR_2"/>
    <property type="match status" value="1"/>
</dbReference>
<evidence type="ECO:0000313" key="9">
    <source>
        <dbReference type="Proteomes" id="UP000002368"/>
    </source>
</evidence>
<dbReference type="Gene3D" id="1.10.1660.10">
    <property type="match status" value="1"/>
</dbReference>
<dbReference type="InterPro" id="IPR009061">
    <property type="entry name" value="DNA-bd_dom_put_sf"/>
</dbReference>
<dbReference type="InterPro" id="IPR041718">
    <property type="entry name" value="IS607_transposase-like"/>
</dbReference>
<sequence>MKLYSIREFAEKLGVSVSTLRSWDREGKLVPLRTPTNKRRYTEDMFYQALGIGKRKETKKTVIYARVSSAGQKPDLENQLRFLKEFAAGKGLTIDEIFVDIGSALNDRRKNFQRMCGAVTRGEIETVIVAHKDRLVRFGFDFLEDLFARFGCEILVVNKAEDMSPAQELAEDLISIVRHFATKLYGSRTYRARKLTKAVREELAGATDDPTKEPAAES</sequence>
<dbReference type="Pfam" id="PF00376">
    <property type="entry name" value="MerR"/>
    <property type="match status" value="1"/>
</dbReference>
<evidence type="ECO:0000256" key="4">
    <source>
        <dbReference type="PIRSR" id="PIRSR606118-50"/>
    </source>
</evidence>
<dbReference type="EMBL" id="CP002017">
    <property type="protein sequence ID" value="ADG05583.1"/>
    <property type="molecule type" value="Genomic_DNA"/>
</dbReference>
<dbReference type="InterPro" id="IPR051491">
    <property type="entry name" value="Recombinase/Transposase-rel"/>
</dbReference>
<evidence type="ECO:0000256" key="3">
    <source>
        <dbReference type="ARBA" id="ARBA00023172"/>
    </source>
</evidence>
<evidence type="ECO:0000256" key="5">
    <source>
        <dbReference type="PROSITE-ProRule" id="PRU10137"/>
    </source>
</evidence>
<evidence type="ECO:0000259" key="6">
    <source>
        <dbReference type="PROSITE" id="PS50937"/>
    </source>
</evidence>
<reference evidence="8 9" key="1">
    <citation type="journal article" date="2011" name="Stand. Genomic Sci.">
        <title>Complete genome sequence of the thermophilic, hydrogen-oxidizing Bacillus tusciae type strain (T2) and reclassification in the new genus, Kyrpidia gen. nov. as Kyrpidia tusciae comb. nov. and emendation of the family Alicyclobacillaceae da Costa and Rainey, 2010.</title>
        <authorList>
            <person name="Klenk H.P."/>
            <person name="Lapidus A."/>
            <person name="Chertkov O."/>
            <person name="Copeland A."/>
            <person name="Del Rio T.G."/>
            <person name="Nolan M."/>
            <person name="Lucas S."/>
            <person name="Chen F."/>
            <person name="Tice H."/>
            <person name="Cheng J.F."/>
            <person name="Han C."/>
            <person name="Bruce D."/>
            <person name="Goodwin L."/>
            <person name="Pitluck S."/>
            <person name="Pati A."/>
            <person name="Ivanova N."/>
            <person name="Mavromatis K."/>
            <person name="Daum C."/>
            <person name="Chen A."/>
            <person name="Palaniappan K."/>
            <person name="Chang Y.J."/>
            <person name="Land M."/>
            <person name="Hauser L."/>
            <person name="Jeffries C.D."/>
            <person name="Detter J.C."/>
            <person name="Rohde M."/>
            <person name="Abt B."/>
            <person name="Pukall R."/>
            <person name="Goker M."/>
            <person name="Bristow J."/>
            <person name="Markowitz V."/>
            <person name="Hugenholtz P."/>
            <person name="Eisen J.A."/>
        </authorList>
    </citation>
    <scope>NUCLEOTIDE SEQUENCE [LARGE SCALE GENOMIC DNA]</scope>
    <source>
        <strain evidence="8 9">DSM 2912</strain>
    </source>
</reference>
<evidence type="ECO:0000313" key="8">
    <source>
        <dbReference type="EMBL" id="ADG05583.1"/>
    </source>
</evidence>
<dbReference type="Gene3D" id="1.10.287.2170">
    <property type="match status" value="1"/>
</dbReference>
<dbReference type="RefSeq" id="WP_013074875.1">
    <property type="nucleotide sequence ID" value="NC_014098.1"/>
</dbReference>
<protein>
    <submittedName>
        <fullName evidence="8">Resolvase domain protein</fullName>
    </submittedName>
</protein>
<dbReference type="NCBIfam" id="NF033518">
    <property type="entry name" value="transpos_IS607"/>
    <property type="match status" value="1"/>
</dbReference>
<dbReference type="PROSITE" id="PS51736">
    <property type="entry name" value="RECOMBINASES_3"/>
    <property type="match status" value="1"/>
</dbReference>
<dbReference type="InterPro" id="IPR036162">
    <property type="entry name" value="Resolvase-like_N_sf"/>
</dbReference>
<organism evidence="8 9">
    <name type="scientific">Kyrpidia tusciae (strain DSM 2912 / NBRC 15312 / T2)</name>
    <name type="common">Bacillus tusciae</name>
    <dbReference type="NCBI Taxonomy" id="562970"/>
    <lineage>
        <taxon>Bacteria</taxon>
        <taxon>Bacillati</taxon>
        <taxon>Bacillota</taxon>
        <taxon>Bacilli</taxon>
        <taxon>Bacillales</taxon>
        <taxon>Alicyclobacillaceae</taxon>
        <taxon>Kyrpidia</taxon>
    </lineage>
</organism>
<dbReference type="CDD" id="cd04762">
    <property type="entry name" value="HTH_MerR-trunc"/>
    <property type="match status" value="1"/>
</dbReference>
<dbReference type="PANTHER" id="PTHR36172:SF1">
    <property type="entry name" value="RESOLVASE-RELATED"/>
    <property type="match status" value="1"/>
</dbReference>
<dbReference type="KEGG" id="bts:Btus_0831"/>
<feature type="active site" description="O-(5'-phospho-DNA)-serine intermediate" evidence="4 5">
    <location>
        <position position="68"/>
    </location>
</feature>
<keyword evidence="3" id="KW-0233">DNA recombination</keyword>
<name>D5WVH3_KYRT2</name>
<dbReference type="SUPFAM" id="SSF53041">
    <property type="entry name" value="Resolvase-like"/>
    <property type="match status" value="1"/>
</dbReference>
<dbReference type="InterPro" id="IPR006118">
    <property type="entry name" value="Recombinase_CS"/>
</dbReference>
<dbReference type="PROSITE" id="PS00397">
    <property type="entry name" value="RECOMBINASES_1"/>
    <property type="match status" value="1"/>
</dbReference>
<dbReference type="CDD" id="cd03769">
    <property type="entry name" value="SR_IS607_transposase_like"/>
    <property type="match status" value="1"/>
</dbReference>
<dbReference type="Pfam" id="PF00239">
    <property type="entry name" value="Resolvase"/>
    <property type="match status" value="1"/>
</dbReference>
<feature type="domain" description="HTH merR-type" evidence="6">
    <location>
        <begin position="3"/>
        <end position="44"/>
    </location>
</feature>
<dbReference type="GO" id="GO:0006355">
    <property type="term" value="P:regulation of DNA-templated transcription"/>
    <property type="evidence" value="ECO:0007669"/>
    <property type="project" value="InterPro"/>
</dbReference>
<dbReference type="HOGENOM" id="CLU_082093_0_1_9"/>
<accession>D5WVH3</accession>
<dbReference type="SMART" id="SM00857">
    <property type="entry name" value="Resolvase"/>
    <property type="match status" value="1"/>
</dbReference>
<dbReference type="PANTHER" id="PTHR36172">
    <property type="match status" value="1"/>
</dbReference>
<keyword evidence="1" id="KW-0229">DNA integration</keyword>